<dbReference type="InterPro" id="IPR013655">
    <property type="entry name" value="PAS_fold_3"/>
</dbReference>
<dbReference type="InterPro" id="IPR001789">
    <property type="entry name" value="Sig_transdc_resp-reg_receiver"/>
</dbReference>
<dbReference type="PRINTS" id="PR00344">
    <property type="entry name" value="BCTRLSENSOR"/>
</dbReference>
<dbReference type="Pfam" id="PF00072">
    <property type="entry name" value="Response_reg"/>
    <property type="match status" value="1"/>
</dbReference>
<dbReference type="Proteomes" id="UP000483035">
    <property type="component" value="Unassembled WGS sequence"/>
</dbReference>
<evidence type="ECO:0000259" key="12">
    <source>
        <dbReference type="PROSITE" id="PS50113"/>
    </source>
</evidence>
<evidence type="ECO:0000256" key="3">
    <source>
        <dbReference type="ARBA" id="ARBA00022553"/>
    </source>
</evidence>
<dbReference type="Pfam" id="PF02518">
    <property type="entry name" value="HATPase_c"/>
    <property type="match status" value="1"/>
</dbReference>
<feature type="region of interest" description="Disordered" evidence="8">
    <location>
        <begin position="646"/>
        <end position="667"/>
    </location>
</feature>
<feature type="domain" description="PAC" evidence="12">
    <location>
        <begin position="218"/>
        <end position="271"/>
    </location>
</feature>
<dbReference type="GO" id="GO:0000155">
    <property type="term" value="F:phosphorelay sensor kinase activity"/>
    <property type="evidence" value="ECO:0007669"/>
    <property type="project" value="InterPro"/>
</dbReference>
<dbReference type="Gene3D" id="3.30.565.10">
    <property type="entry name" value="Histidine kinase-like ATPase, C-terminal domain"/>
    <property type="match status" value="1"/>
</dbReference>
<dbReference type="PROSITE" id="PS50112">
    <property type="entry name" value="PAS"/>
    <property type="match status" value="1"/>
</dbReference>
<reference evidence="13 14" key="1">
    <citation type="submission" date="2019-12" db="EMBL/GenBank/DDBJ databases">
        <title>Rhizobium genotypes associated with high levels of biological nitrogen fixation by grain legumes in a temperate-maritime cropping system.</title>
        <authorList>
            <person name="Maluk M."/>
            <person name="Francesc Ferrando Molina F."/>
            <person name="Lopez Del Egido L."/>
            <person name="Lafos M."/>
            <person name="Langarica-Fuentes A."/>
            <person name="Gebre Yohannes G."/>
            <person name="Young M.W."/>
            <person name="Martin P."/>
            <person name="Gantlett R."/>
            <person name="Kenicer G."/>
            <person name="Hawes C."/>
            <person name="Begg G.S."/>
            <person name="Quilliam R.S."/>
            <person name="Squire G.R."/>
            <person name="Poole P.S."/>
            <person name="Young P.W."/>
            <person name="Iannetta P.M."/>
            <person name="James E.K."/>
        </authorList>
    </citation>
    <scope>NUCLEOTIDE SEQUENCE [LARGE SCALE GENOMIC DNA]</scope>
    <source>
        <strain evidence="13 14">JHI1118</strain>
    </source>
</reference>
<dbReference type="PROSITE" id="PS50109">
    <property type="entry name" value="HIS_KIN"/>
    <property type="match status" value="1"/>
</dbReference>
<dbReference type="InterPro" id="IPR001610">
    <property type="entry name" value="PAC"/>
</dbReference>
<dbReference type="Gene3D" id="3.30.450.20">
    <property type="entry name" value="PAS domain"/>
    <property type="match status" value="3"/>
</dbReference>
<dbReference type="Pfam" id="PF08447">
    <property type="entry name" value="PAS_3"/>
    <property type="match status" value="2"/>
</dbReference>
<dbReference type="RefSeq" id="WP_163991133.1">
    <property type="nucleotide sequence ID" value="NZ_WUEY01000016.1"/>
</dbReference>
<evidence type="ECO:0000256" key="1">
    <source>
        <dbReference type="ARBA" id="ARBA00000085"/>
    </source>
</evidence>
<dbReference type="Pfam" id="PF08448">
    <property type="entry name" value="PAS_4"/>
    <property type="match status" value="1"/>
</dbReference>
<dbReference type="PROSITE" id="PS50113">
    <property type="entry name" value="PAC"/>
    <property type="match status" value="2"/>
</dbReference>
<dbReference type="SUPFAM" id="SSF52172">
    <property type="entry name" value="CheY-like"/>
    <property type="match status" value="1"/>
</dbReference>
<dbReference type="SUPFAM" id="SSF55874">
    <property type="entry name" value="ATPase domain of HSP90 chaperone/DNA topoisomerase II/histidine kinase"/>
    <property type="match status" value="1"/>
</dbReference>
<keyword evidence="3 6" id="KW-0597">Phosphoprotein</keyword>
<dbReference type="InterPro" id="IPR052162">
    <property type="entry name" value="Sensor_kinase/Photoreceptor"/>
</dbReference>
<dbReference type="SMART" id="SM00086">
    <property type="entry name" value="PAC"/>
    <property type="match status" value="3"/>
</dbReference>
<evidence type="ECO:0000256" key="7">
    <source>
        <dbReference type="SAM" id="Coils"/>
    </source>
</evidence>
<dbReference type="CDD" id="cd00130">
    <property type="entry name" value="PAS"/>
    <property type="match status" value="3"/>
</dbReference>
<feature type="coiled-coil region" evidence="7">
    <location>
        <begin position="5"/>
        <end position="32"/>
    </location>
</feature>
<dbReference type="EMBL" id="WUEY01000016">
    <property type="protein sequence ID" value="NEI73102.1"/>
    <property type="molecule type" value="Genomic_DNA"/>
</dbReference>
<evidence type="ECO:0000313" key="14">
    <source>
        <dbReference type="Proteomes" id="UP000483035"/>
    </source>
</evidence>
<evidence type="ECO:0000256" key="4">
    <source>
        <dbReference type="ARBA" id="ARBA00022679"/>
    </source>
</evidence>
<dbReference type="InterPro" id="IPR000014">
    <property type="entry name" value="PAS"/>
</dbReference>
<dbReference type="PROSITE" id="PS50110">
    <property type="entry name" value="RESPONSE_REGULATORY"/>
    <property type="match status" value="1"/>
</dbReference>
<evidence type="ECO:0000259" key="10">
    <source>
        <dbReference type="PROSITE" id="PS50110"/>
    </source>
</evidence>
<gene>
    <name evidence="13" type="ORF">GR212_26400</name>
</gene>
<evidence type="ECO:0000256" key="2">
    <source>
        <dbReference type="ARBA" id="ARBA00012438"/>
    </source>
</evidence>
<dbReference type="PANTHER" id="PTHR43304:SF1">
    <property type="entry name" value="PAC DOMAIN-CONTAINING PROTEIN"/>
    <property type="match status" value="1"/>
</dbReference>
<dbReference type="SMART" id="SM00091">
    <property type="entry name" value="PAS"/>
    <property type="match status" value="2"/>
</dbReference>
<dbReference type="InterPro" id="IPR035965">
    <property type="entry name" value="PAS-like_dom_sf"/>
</dbReference>
<dbReference type="AlphaFoldDB" id="A0A6L9UFM2"/>
<evidence type="ECO:0000259" key="9">
    <source>
        <dbReference type="PROSITE" id="PS50109"/>
    </source>
</evidence>
<dbReference type="InterPro" id="IPR036097">
    <property type="entry name" value="HisK_dim/P_sf"/>
</dbReference>
<sequence>MTDDADDLAAKLSNVRSELETAQRRLELTLEAAGATCGWEWDIVNRRLFADARFAAITHQDPIQLAAGVATSRFFTSIHPDDVKRIKVAVAGILSGSEVFSKEYRLLRGDGGYRWVHASGRAVLSEADEPIKFVGMLVDITEQKRANEQLRIAQSAGGIGTFEYIVGFGTISVSEKFCRLFGLHPTRILTVRTLNDLIHSDDERIIDLSDPDGLQNERNIEFRVKRADDGQERWLARRGEYVDDTESNGRRYVGVIFDITEAKQAQESLEQANAALSEIALESVRDRNRVWKNSRDLLVVIGTDGIFRDVSPAWLEILGHTREQVIRHHVTDFVWAEDRQRIGPLLRAAVENTHTDLEIRMTHKDGSLRIVSWMTSREEERVYAYGRDVTTEKQQQAVLEETEAQLRQAQKMEAVGQLTGGIAHDFNNMLTGVIGALSIIKRRISAKRLDDLDKFIDAASSSATRAAALTHRLLAFSRRQSLDRQPVDVTQLIGSMEDLFRRTLGERVELLINMTPGTSKAVTDANQLESAILNLVINARDAMPKGGKLTIEATNVVFADADLVRGETLKPGSYVVLAVSDTGIGMSQATIAKAFDPFFTTKPIGQGTGLGLSMIYGFAQQSGGHVRIYSQVGLGTTIKLYLPSSVQDRSEEGDADDPDIDPPRGEGETVLVVEDDDSVRMLVVDVLNELGYRVIEAIDGSEALPVIEGKGRVDLLISDVGLPGLNGRQIAEIAMSFRPSLKVLFITGYAATAASRSDFLAPGMEMITKPFAIDDLAQKVREILTAAK</sequence>
<keyword evidence="4" id="KW-0808">Transferase</keyword>
<feature type="domain" description="PAS" evidence="11">
    <location>
        <begin position="283"/>
        <end position="353"/>
    </location>
</feature>
<dbReference type="EC" id="2.7.13.3" evidence="2"/>
<evidence type="ECO:0000259" key="11">
    <source>
        <dbReference type="PROSITE" id="PS50112"/>
    </source>
</evidence>
<dbReference type="Gene3D" id="3.40.50.2300">
    <property type="match status" value="1"/>
</dbReference>
<feature type="domain" description="PAC" evidence="12">
    <location>
        <begin position="100"/>
        <end position="152"/>
    </location>
</feature>
<dbReference type="NCBIfam" id="TIGR00229">
    <property type="entry name" value="sensory_box"/>
    <property type="match status" value="3"/>
</dbReference>
<name>A0A6L9UFM2_9HYPH</name>
<proteinExistence type="predicted"/>
<dbReference type="InterPro" id="IPR036890">
    <property type="entry name" value="HATPase_C_sf"/>
</dbReference>
<accession>A0A6L9UFM2</accession>
<feature type="modified residue" description="4-aspartylphosphate" evidence="6">
    <location>
        <position position="719"/>
    </location>
</feature>
<organism evidence="13 14">
    <name type="scientific">Rhizobium lusitanum</name>
    <dbReference type="NCBI Taxonomy" id="293958"/>
    <lineage>
        <taxon>Bacteria</taxon>
        <taxon>Pseudomonadati</taxon>
        <taxon>Pseudomonadota</taxon>
        <taxon>Alphaproteobacteria</taxon>
        <taxon>Hyphomicrobiales</taxon>
        <taxon>Rhizobiaceae</taxon>
        <taxon>Rhizobium/Agrobacterium group</taxon>
        <taxon>Rhizobium</taxon>
    </lineage>
</organism>
<dbReference type="SMART" id="SM00388">
    <property type="entry name" value="HisKA"/>
    <property type="match status" value="1"/>
</dbReference>
<comment type="catalytic activity">
    <reaction evidence="1">
        <text>ATP + protein L-histidine = ADP + protein N-phospho-L-histidine.</text>
        <dbReference type="EC" id="2.7.13.3"/>
    </reaction>
</comment>
<dbReference type="InterPro" id="IPR003594">
    <property type="entry name" value="HATPase_dom"/>
</dbReference>
<dbReference type="PANTHER" id="PTHR43304">
    <property type="entry name" value="PHYTOCHROME-LIKE PROTEIN CPH1"/>
    <property type="match status" value="1"/>
</dbReference>
<dbReference type="Gene3D" id="2.10.70.100">
    <property type="match status" value="1"/>
</dbReference>
<dbReference type="Pfam" id="PF00512">
    <property type="entry name" value="HisKA"/>
    <property type="match status" value="1"/>
</dbReference>
<feature type="domain" description="Histidine kinase" evidence="9">
    <location>
        <begin position="421"/>
        <end position="646"/>
    </location>
</feature>
<evidence type="ECO:0000256" key="5">
    <source>
        <dbReference type="ARBA" id="ARBA00022777"/>
    </source>
</evidence>
<dbReference type="InterPro" id="IPR003661">
    <property type="entry name" value="HisK_dim/P_dom"/>
</dbReference>
<dbReference type="InterPro" id="IPR013656">
    <property type="entry name" value="PAS_4"/>
</dbReference>
<keyword evidence="7" id="KW-0175">Coiled coil</keyword>
<evidence type="ECO:0000256" key="8">
    <source>
        <dbReference type="SAM" id="MobiDB-lite"/>
    </source>
</evidence>
<dbReference type="CDD" id="cd00082">
    <property type="entry name" value="HisKA"/>
    <property type="match status" value="1"/>
</dbReference>
<dbReference type="InterPro" id="IPR011006">
    <property type="entry name" value="CheY-like_superfamily"/>
</dbReference>
<dbReference type="SUPFAM" id="SSF55785">
    <property type="entry name" value="PYP-like sensor domain (PAS domain)"/>
    <property type="match status" value="3"/>
</dbReference>
<dbReference type="SUPFAM" id="SSF47384">
    <property type="entry name" value="Homodimeric domain of signal transducing histidine kinase"/>
    <property type="match status" value="1"/>
</dbReference>
<dbReference type="InterPro" id="IPR000700">
    <property type="entry name" value="PAS-assoc_C"/>
</dbReference>
<dbReference type="SMART" id="SM00448">
    <property type="entry name" value="REC"/>
    <property type="match status" value="1"/>
</dbReference>
<comment type="caution">
    <text evidence="13">The sequence shown here is derived from an EMBL/GenBank/DDBJ whole genome shotgun (WGS) entry which is preliminary data.</text>
</comment>
<protein>
    <recommendedName>
        <fullName evidence="2">histidine kinase</fullName>
        <ecNumber evidence="2">2.7.13.3</ecNumber>
    </recommendedName>
</protein>
<feature type="compositionally biased region" description="Acidic residues" evidence="8">
    <location>
        <begin position="651"/>
        <end position="660"/>
    </location>
</feature>
<evidence type="ECO:0000313" key="13">
    <source>
        <dbReference type="EMBL" id="NEI73102.1"/>
    </source>
</evidence>
<keyword evidence="5" id="KW-0418">Kinase</keyword>
<dbReference type="Gene3D" id="1.10.287.130">
    <property type="match status" value="1"/>
</dbReference>
<dbReference type="InterPro" id="IPR005467">
    <property type="entry name" value="His_kinase_dom"/>
</dbReference>
<dbReference type="InterPro" id="IPR004358">
    <property type="entry name" value="Sig_transdc_His_kin-like_C"/>
</dbReference>
<evidence type="ECO:0000256" key="6">
    <source>
        <dbReference type="PROSITE-ProRule" id="PRU00169"/>
    </source>
</evidence>
<dbReference type="SMART" id="SM00387">
    <property type="entry name" value="HATPase_c"/>
    <property type="match status" value="1"/>
</dbReference>
<feature type="domain" description="Response regulatory" evidence="10">
    <location>
        <begin position="669"/>
        <end position="784"/>
    </location>
</feature>